<reference evidence="3" key="1">
    <citation type="journal article" date="2019" name="Microbiol. Resour. Announc.">
        <title>Complete Genome Sequence of Halomonas olivaria, a Moderately Halophilic Bacterium Isolated from Olive Processing Effluents, Obtained by Nanopore Sequencing.</title>
        <authorList>
            <person name="Nagata S."/>
            <person name="Ii K.M."/>
            <person name="Tsukimi T."/>
            <person name="Miura M.C."/>
            <person name="Galipon J."/>
            <person name="Arakawa K."/>
        </authorList>
    </citation>
    <scope>NUCLEOTIDE SEQUENCE [LARGE SCALE GENOMIC DNA]</scope>
    <source>
        <strain evidence="3">TYRC17</strain>
    </source>
</reference>
<evidence type="ECO:0000256" key="1">
    <source>
        <dbReference type="SAM" id="Phobius"/>
    </source>
</evidence>
<protein>
    <submittedName>
        <fullName evidence="2">Uncharacterized protein</fullName>
    </submittedName>
</protein>
<gene>
    <name evidence="2" type="ORF">HORIV_18510</name>
</gene>
<dbReference type="PANTHER" id="PTHR32063">
    <property type="match status" value="1"/>
</dbReference>
<feature type="transmembrane region" description="Helical" evidence="1">
    <location>
        <begin position="12"/>
        <end position="32"/>
    </location>
</feature>
<dbReference type="SUPFAM" id="SSF82693">
    <property type="entry name" value="Multidrug efflux transporter AcrB pore domain, PN1, PN2, PC1 and PC2 subdomains"/>
    <property type="match status" value="1"/>
</dbReference>
<sequence>MNFSNFFISRPIFATVLAIIVTLVGVMSMRILPIEQYPSVVPPTVSVQAQFPGADAETVAQTVAAPIAEAINGVEDMLYMTSNSADNGLMSLSVAFNIGTDGDINTINVNNRVQGRFRSYLKPCSLRCHR</sequence>
<accession>A0ABM7GGA4</accession>
<name>A0ABM7GGA4_9GAMM</name>
<dbReference type="PANTHER" id="PTHR32063:SF24">
    <property type="entry name" value="CATION EFFLUX SYSTEM (ACRB_ACRD_ACRF FAMILY)"/>
    <property type="match status" value="1"/>
</dbReference>
<dbReference type="Gene3D" id="1.20.1640.10">
    <property type="entry name" value="Multidrug efflux transporter AcrB transmembrane domain"/>
    <property type="match status" value="1"/>
</dbReference>
<evidence type="ECO:0000313" key="3">
    <source>
        <dbReference type="Proteomes" id="UP000289555"/>
    </source>
</evidence>
<dbReference type="PRINTS" id="PR00702">
    <property type="entry name" value="ACRIFLAVINRP"/>
</dbReference>
<keyword evidence="1" id="KW-1133">Transmembrane helix</keyword>
<dbReference type="Gene3D" id="3.30.70.1430">
    <property type="entry name" value="Multidrug efflux transporter AcrB pore domain"/>
    <property type="match status" value="1"/>
</dbReference>
<keyword evidence="3" id="KW-1185">Reference proteome</keyword>
<evidence type="ECO:0000313" key="2">
    <source>
        <dbReference type="EMBL" id="BBI49430.1"/>
    </source>
</evidence>
<proteinExistence type="predicted"/>
<keyword evidence="1" id="KW-0472">Membrane</keyword>
<dbReference type="EMBL" id="AP019416">
    <property type="protein sequence ID" value="BBI49430.1"/>
    <property type="molecule type" value="Genomic_DNA"/>
</dbReference>
<dbReference type="Pfam" id="PF00873">
    <property type="entry name" value="ACR_tran"/>
    <property type="match status" value="1"/>
</dbReference>
<dbReference type="InterPro" id="IPR001036">
    <property type="entry name" value="Acrflvin-R"/>
</dbReference>
<organism evidence="2 3">
    <name type="scientific">Vreelandella olivaria</name>
    <dbReference type="NCBI Taxonomy" id="390919"/>
    <lineage>
        <taxon>Bacteria</taxon>
        <taxon>Pseudomonadati</taxon>
        <taxon>Pseudomonadota</taxon>
        <taxon>Gammaproteobacteria</taxon>
        <taxon>Oceanospirillales</taxon>
        <taxon>Halomonadaceae</taxon>
        <taxon>Vreelandella</taxon>
    </lineage>
</organism>
<dbReference type="Proteomes" id="UP000289555">
    <property type="component" value="Chromosome"/>
</dbReference>
<keyword evidence="1" id="KW-0812">Transmembrane</keyword>